<comment type="caution">
    <text evidence="2">The sequence shown here is derived from an EMBL/GenBank/DDBJ whole genome shotgun (WGS) entry which is preliminary data.</text>
</comment>
<keyword evidence="1" id="KW-0812">Transmembrane</keyword>
<organism evidence="2 3">
    <name type="scientific">candidate division WWE3 bacterium RIFCSPLOWO2_01_FULL_41_18</name>
    <dbReference type="NCBI Taxonomy" id="1802625"/>
    <lineage>
        <taxon>Bacteria</taxon>
        <taxon>Katanobacteria</taxon>
    </lineage>
</organism>
<gene>
    <name evidence="2" type="ORF">A3A78_01755</name>
</gene>
<protein>
    <submittedName>
        <fullName evidence="2">Uncharacterized protein</fullName>
    </submittedName>
</protein>
<evidence type="ECO:0000313" key="2">
    <source>
        <dbReference type="EMBL" id="OGC55744.1"/>
    </source>
</evidence>
<proteinExistence type="predicted"/>
<dbReference type="AlphaFoldDB" id="A0A1F4VF06"/>
<evidence type="ECO:0000313" key="3">
    <source>
        <dbReference type="Proteomes" id="UP000176504"/>
    </source>
</evidence>
<reference evidence="2 3" key="1">
    <citation type="journal article" date="2016" name="Nat. Commun.">
        <title>Thousands of microbial genomes shed light on interconnected biogeochemical processes in an aquifer system.</title>
        <authorList>
            <person name="Anantharaman K."/>
            <person name="Brown C.T."/>
            <person name="Hug L.A."/>
            <person name="Sharon I."/>
            <person name="Castelle C.J."/>
            <person name="Probst A.J."/>
            <person name="Thomas B.C."/>
            <person name="Singh A."/>
            <person name="Wilkins M.J."/>
            <person name="Karaoz U."/>
            <person name="Brodie E.L."/>
            <person name="Williams K.H."/>
            <person name="Hubbard S.S."/>
            <person name="Banfield J.F."/>
        </authorList>
    </citation>
    <scope>NUCLEOTIDE SEQUENCE [LARGE SCALE GENOMIC DNA]</scope>
</reference>
<evidence type="ECO:0000256" key="1">
    <source>
        <dbReference type="SAM" id="Phobius"/>
    </source>
</evidence>
<dbReference type="Proteomes" id="UP000176504">
    <property type="component" value="Unassembled WGS sequence"/>
</dbReference>
<keyword evidence="1" id="KW-1133">Transmembrane helix</keyword>
<dbReference type="EMBL" id="MEVI01000001">
    <property type="protein sequence ID" value="OGC55744.1"/>
    <property type="molecule type" value="Genomic_DNA"/>
</dbReference>
<feature type="transmembrane region" description="Helical" evidence="1">
    <location>
        <begin position="12"/>
        <end position="29"/>
    </location>
</feature>
<accession>A0A1F4VF06</accession>
<feature type="transmembrane region" description="Helical" evidence="1">
    <location>
        <begin position="151"/>
        <end position="172"/>
    </location>
</feature>
<keyword evidence="1" id="KW-0472">Membrane</keyword>
<sequence>MKGEGKMRLKMIVTVASVVVAGLFASYPMDTNFREYTTPLTVSAPLEEVDLSEIFLTQGLKRAKKEEIPEGYTGKILILGKGLSPGREGPVSVRLAVLFLKNGEVYMYEEELDKTLAEAANFDKSFLVESAGIDQELGEIVVYAREKWDSFVLALTLILAAFISAVFLAFTLRI</sequence>
<name>A0A1F4VF06_UNCKA</name>